<comment type="caution">
    <text evidence="2">The sequence shown here is derived from an EMBL/GenBank/DDBJ whole genome shotgun (WGS) entry which is preliminary data.</text>
</comment>
<evidence type="ECO:0000256" key="1">
    <source>
        <dbReference type="SAM" id="MobiDB-lite"/>
    </source>
</evidence>
<evidence type="ECO:0000313" key="2">
    <source>
        <dbReference type="EMBL" id="KAI1514608.1"/>
    </source>
</evidence>
<gene>
    <name evidence="2" type="ORF">Ptr86124_005931</name>
</gene>
<keyword evidence="3" id="KW-1185">Reference proteome</keyword>
<organism evidence="2 3">
    <name type="scientific">Pyrenophora tritici-repentis</name>
    <dbReference type="NCBI Taxonomy" id="45151"/>
    <lineage>
        <taxon>Eukaryota</taxon>
        <taxon>Fungi</taxon>
        <taxon>Dikarya</taxon>
        <taxon>Ascomycota</taxon>
        <taxon>Pezizomycotina</taxon>
        <taxon>Dothideomycetes</taxon>
        <taxon>Pleosporomycetidae</taxon>
        <taxon>Pleosporales</taxon>
        <taxon>Pleosporineae</taxon>
        <taxon>Pleosporaceae</taxon>
        <taxon>Pyrenophora</taxon>
    </lineage>
</organism>
<proteinExistence type="predicted"/>
<feature type="compositionally biased region" description="Polar residues" evidence="1">
    <location>
        <begin position="1"/>
        <end position="10"/>
    </location>
</feature>
<dbReference type="AlphaFoldDB" id="A0A922NDK7"/>
<evidence type="ECO:0000313" key="3">
    <source>
        <dbReference type="Proteomes" id="UP000249757"/>
    </source>
</evidence>
<feature type="compositionally biased region" description="Basic and acidic residues" evidence="1">
    <location>
        <begin position="15"/>
        <end position="24"/>
    </location>
</feature>
<feature type="region of interest" description="Disordered" evidence="1">
    <location>
        <begin position="1"/>
        <end position="54"/>
    </location>
</feature>
<accession>A0A922NDK7</accession>
<reference evidence="3" key="1">
    <citation type="journal article" date="2022" name="Microb. Genom.">
        <title>A global pangenome for the wheat fungal pathogen Pyrenophora tritici-repentis and prediction of effector protein structural homology.</title>
        <authorList>
            <person name="Moolhuijzen P.M."/>
            <person name="See P.T."/>
            <person name="Shi G."/>
            <person name="Powell H.R."/>
            <person name="Cockram J."/>
            <person name="Jorgensen L.N."/>
            <person name="Benslimane H."/>
            <person name="Strelkov S.E."/>
            <person name="Turner J."/>
            <person name="Liu Z."/>
            <person name="Moffat C.S."/>
        </authorList>
    </citation>
    <scope>NUCLEOTIDE SEQUENCE [LARGE SCALE GENOMIC DNA]</scope>
</reference>
<sequence>MTKSSTTSAQPLHDSASDSDERPSSRAAMPPLPKPASKAVTKRKSGHNLSKFVVNNENSVMSRLVNNQINQS</sequence>
<protein>
    <submittedName>
        <fullName evidence="2">Uncharacterized protein</fullName>
    </submittedName>
</protein>
<dbReference type="Proteomes" id="UP000249757">
    <property type="component" value="Unassembled WGS sequence"/>
</dbReference>
<dbReference type="EMBL" id="NRDI02000007">
    <property type="protein sequence ID" value="KAI1514608.1"/>
    <property type="molecule type" value="Genomic_DNA"/>
</dbReference>
<name>A0A922NDK7_9PLEO</name>